<accession>A0A0K1E8I7</accession>
<dbReference type="AlphaFoldDB" id="A0A0K1E8I7"/>
<dbReference type="GO" id="GO:0020037">
    <property type="term" value="F:heme binding"/>
    <property type="evidence" value="ECO:0007669"/>
    <property type="project" value="InterPro"/>
</dbReference>
<evidence type="ECO:0000256" key="5">
    <source>
        <dbReference type="ARBA" id="ARBA00023004"/>
    </source>
</evidence>
<evidence type="ECO:0000313" key="9">
    <source>
        <dbReference type="Proteomes" id="UP000067626"/>
    </source>
</evidence>
<keyword evidence="2 7" id="KW-0349">Heme</keyword>
<reference evidence="8 9" key="1">
    <citation type="submission" date="2015-07" db="EMBL/GenBank/DDBJ databases">
        <title>Genome analysis of myxobacterium Chondromyces crocatus Cm c5 reveals a high potential for natural compound synthesis and the genetic basis for the loss of fruiting body formation.</title>
        <authorList>
            <person name="Zaburannyi N."/>
            <person name="Bunk B."/>
            <person name="Maier J."/>
            <person name="Overmann J."/>
            <person name="Mueller R."/>
        </authorList>
    </citation>
    <scope>NUCLEOTIDE SEQUENCE [LARGE SCALE GENOMIC DNA]</scope>
    <source>
        <strain evidence="8 9">Cm c5</strain>
    </source>
</reference>
<keyword evidence="5 7" id="KW-0408">Iron</keyword>
<name>A0A0K1E8I7_CHOCO</name>
<dbReference type="InterPro" id="IPR001128">
    <property type="entry name" value="Cyt_P450"/>
</dbReference>
<dbReference type="FunFam" id="1.10.630.10:FF:000018">
    <property type="entry name" value="Cytochrome P450 monooxygenase"/>
    <property type="match status" value="1"/>
</dbReference>
<evidence type="ECO:0000256" key="1">
    <source>
        <dbReference type="ARBA" id="ARBA00010617"/>
    </source>
</evidence>
<dbReference type="InterPro" id="IPR017972">
    <property type="entry name" value="Cyt_P450_CS"/>
</dbReference>
<evidence type="ECO:0000256" key="3">
    <source>
        <dbReference type="ARBA" id="ARBA00022723"/>
    </source>
</evidence>
<dbReference type="SUPFAM" id="SSF48264">
    <property type="entry name" value="Cytochrome P450"/>
    <property type="match status" value="1"/>
</dbReference>
<dbReference type="CDD" id="cd11078">
    <property type="entry name" value="CYP130-like"/>
    <property type="match status" value="1"/>
</dbReference>
<dbReference type="PATRIC" id="fig|52.7.peg.1383"/>
<dbReference type="PANTHER" id="PTHR46696">
    <property type="entry name" value="P450, PUTATIVE (EUROFUNG)-RELATED"/>
    <property type="match status" value="1"/>
</dbReference>
<evidence type="ECO:0000256" key="6">
    <source>
        <dbReference type="ARBA" id="ARBA00023033"/>
    </source>
</evidence>
<evidence type="ECO:0000256" key="2">
    <source>
        <dbReference type="ARBA" id="ARBA00022617"/>
    </source>
</evidence>
<keyword evidence="3 7" id="KW-0479">Metal-binding</keyword>
<dbReference type="STRING" id="52.CMC5_013000"/>
<proteinExistence type="inferred from homology"/>
<dbReference type="PRINTS" id="PR00359">
    <property type="entry name" value="BP450"/>
</dbReference>
<dbReference type="PROSITE" id="PS00086">
    <property type="entry name" value="CYTOCHROME_P450"/>
    <property type="match status" value="1"/>
</dbReference>
<protein>
    <submittedName>
        <fullName evidence="8">Cytochrome P450</fullName>
    </submittedName>
</protein>
<dbReference type="Proteomes" id="UP000067626">
    <property type="component" value="Chromosome"/>
</dbReference>
<evidence type="ECO:0000256" key="7">
    <source>
        <dbReference type="RuleBase" id="RU000461"/>
    </source>
</evidence>
<keyword evidence="9" id="KW-1185">Reference proteome</keyword>
<dbReference type="PRINTS" id="PR00385">
    <property type="entry name" value="P450"/>
</dbReference>
<dbReference type="GO" id="GO:0004497">
    <property type="term" value="F:monooxygenase activity"/>
    <property type="evidence" value="ECO:0007669"/>
    <property type="project" value="UniProtKB-KW"/>
</dbReference>
<dbReference type="EMBL" id="CP012159">
    <property type="protein sequence ID" value="AKT37170.1"/>
    <property type="molecule type" value="Genomic_DNA"/>
</dbReference>
<dbReference type="KEGG" id="ccro:CMC5_013000"/>
<keyword evidence="6 7" id="KW-0503">Monooxygenase</keyword>
<dbReference type="Pfam" id="PF00067">
    <property type="entry name" value="p450"/>
    <property type="match status" value="1"/>
</dbReference>
<keyword evidence="4 7" id="KW-0560">Oxidoreductase</keyword>
<dbReference type="Gene3D" id="1.10.630.10">
    <property type="entry name" value="Cytochrome P450"/>
    <property type="match status" value="1"/>
</dbReference>
<organism evidence="8 9">
    <name type="scientific">Chondromyces crocatus</name>
    <dbReference type="NCBI Taxonomy" id="52"/>
    <lineage>
        <taxon>Bacteria</taxon>
        <taxon>Pseudomonadati</taxon>
        <taxon>Myxococcota</taxon>
        <taxon>Polyangia</taxon>
        <taxon>Polyangiales</taxon>
        <taxon>Polyangiaceae</taxon>
        <taxon>Chondromyces</taxon>
    </lineage>
</organism>
<dbReference type="GO" id="GO:0016705">
    <property type="term" value="F:oxidoreductase activity, acting on paired donors, with incorporation or reduction of molecular oxygen"/>
    <property type="evidence" value="ECO:0007669"/>
    <property type="project" value="InterPro"/>
</dbReference>
<gene>
    <name evidence="8" type="ORF">CMC5_013000</name>
</gene>
<evidence type="ECO:0000313" key="8">
    <source>
        <dbReference type="EMBL" id="AKT37170.1"/>
    </source>
</evidence>
<dbReference type="InterPro" id="IPR036396">
    <property type="entry name" value="Cyt_P450_sf"/>
</dbReference>
<evidence type="ECO:0000256" key="4">
    <source>
        <dbReference type="ARBA" id="ARBA00023002"/>
    </source>
</evidence>
<dbReference type="InterPro" id="IPR002397">
    <property type="entry name" value="Cyt_P450_B"/>
</dbReference>
<sequence>MNQQIDLFMDQNTRRNPYPVYAELRRNRPVCQVKGGIWVAARHADVMRIAKDVTSFSSSGFRVILSPPTIGPNPVAESILALDPPNHTQLRALVSRAFTPRNIGRLEGRVTDIANEIGDRLRDMGEADLVAELAGPLPARIIAEILGLDPALHREFKRWGEHLAVITPATVDPLASAIRSSIGEMERYFKEVIAARRRNPREDIVTDLTRAEVDGVKLSDPQIISFLFLLLSGGFETTVNLIAHAMMILSARPQDHDRLRAEPHMIPAFVEEVLRYEPPLQGLPRVCSADVVIGGQFIPAGSLVVGLIGSANRDESLYHDPDQFDMDREQHGALAFGHGIHFCLGAALARLEGRLSLEALLSRFRRLQQLPGEITYTCAISLRGPIAVPMRFIPG</sequence>
<dbReference type="GO" id="GO:0005506">
    <property type="term" value="F:iron ion binding"/>
    <property type="evidence" value="ECO:0007669"/>
    <property type="project" value="InterPro"/>
</dbReference>
<comment type="similarity">
    <text evidence="1 7">Belongs to the cytochrome P450 family.</text>
</comment>
<dbReference type="PANTHER" id="PTHR46696:SF1">
    <property type="entry name" value="CYTOCHROME P450 YJIB-RELATED"/>
    <property type="match status" value="1"/>
</dbReference>